<gene>
    <name evidence="9" type="ORF">RJ641_008092</name>
</gene>
<organism evidence="9 10">
    <name type="scientific">Dillenia turbinata</name>
    <dbReference type="NCBI Taxonomy" id="194707"/>
    <lineage>
        <taxon>Eukaryota</taxon>
        <taxon>Viridiplantae</taxon>
        <taxon>Streptophyta</taxon>
        <taxon>Embryophyta</taxon>
        <taxon>Tracheophyta</taxon>
        <taxon>Spermatophyta</taxon>
        <taxon>Magnoliopsida</taxon>
        <taxon>eudicotyledons</taxon>
        <taxon>Gunneridae</taxon>
        <taxon>Pentapetalae</taxon>
        <taxon>Dilleniales</taxon>
        <taxon>Dilleniaceae</taxon>
        <taxon>Dillenia</taxon>
    </lineage>
</organism>
<evidence type="ECO:0000313" key="9">
    <source>
        <dbReference type="EMBL" id="KAK6926373.1"/>
    </source>
</evidence>
<dbReference type="CDD" id="cd15798">
    <property type="entry name" value="PMEI-like_3"/>
    <property type="match status" value="1"/>
</dbReference>
<dbReference type="AlphaFoldDB" id="A0AAN8ZAF9"/>
<dbReference type="FunFam" id="1.20.140.40:FF:000010">
    <property type="entry name" value="Pectinesterase"/>
    <property type="match status" value="1"/>
</dbReference>
<dbReference type="Proteomes" id="UP001370490">
    <property type="component" value="Unassembled WGS sequence"/>
</dbReference>
<dbReference type="Gene3D" id="1.20.140.40">
    <property type="entry name" value="Invertase/pectin methylesterase inhibitor family protein"/>
    <property type="match status" value="1"/>
</dbReference>
<evidence type="ECO:0000256" key="1">
    <source>
        <dbReference type="ARBA" id="ARBA00006027"/>
    </source>
</evidence>
<feature type="chain" id="PRO_5043005109" description="pectinesterase" evidence="7">
    <location>
        <begin position="31"/>
        <end position="232"/>
    </location>
</feature>
<evidence type="ECO:0000313" key="10">
    <source>
        <dbReference type="Proteomes" id="UP001370490"/>
    </source>
</evidence>
<reference evidence="9 10" key="1">
    <citation type="submission" date="2023-12" db="EMBL/GenBank/DDBJ databases">
        <title>A high-quality genome assembly for Dillenia turbinata (Dilleniales).</title>
        <authorList>
            <person name="Chanderbali A."/>
        </authorList>
    </citation>
    <scope>NUCLEOTIDE SEQUENCE [LARGE SCALE GENOMIC DNA]</scope>
    <source>
        <strain evidence="9">LSX21</strain>
        <tissue evidence="9">Leaf</tissue>
    </source>
</reference>
<evidence type="ECO:0000256" key="2">
    <source>
        <dbReference type="ARBA" id="ARBA00007786"/>
    </source>
</evidence>
<dbReference type="Pfam" id="PF04043">
    <property type="entry name" value="PMEI"/>
    <property type="match status" value="1"/>
</dbReference>
<evidence type="ECO:0000256" key="6">
    <source>
        <dbReference type="ARBA" id="ARBA00023180"/>
    </source>
</evidence>
<accession>A0AAN8ZAF9</accession>
<keyword evidence="6" id="KW-0325">Glycoprotein</keyword>
<dbReference type="NCBIfam" id="TIGR01614">
    <property type="entry name" value="PME_inhib"/>
    <property type="match status" value="1"/>
</dbReference>
<feature type="signal peptide" evidence="7">
    <location>
        <begin position="1"/>
        <end position="30"/>
    </location>
</feature>
<keyword evidence="4 7" id="KW-0732">Signal</keyword>
<dbReference type="EMBL" id="JBAMMX010000015">
    <property type="protein sequence ID" value="KAK6926373.1"/>
    <property type="molecule type" value="Genomic_DNA"/>
</dbReference>
<evidence type="ECO:0000256" key="3">
    <source>
        <dbReference type="ARBA" id="ARBA00013229"/>
    </source>
</evidence>
<protein>
    <recommendedName>
        <fullName evidence="3">pectinesterase</fullName>
        <ecNumber evidence="3">3.1.1.11</ecNumber>
    </recommendedName>
</protein>
<feature type="domain" description="Pectinesterase inhibitor" evidence="8">
    <location>
        <begin position="37"/>
        <end position="193"/>
    </location>
</feature>
<proteinExistence type="inferred from homology"/>
<evidence type="ECO:0000259" key="8">
    <source>
        <dbReference type="SMART" id="SM00856"/>
    </source>
</evidence>
<dbReference type="InterPro" id="IPR006501">
    <property type="entry name" value="Pectinesterase_inhib_dom"/>
</dbReference>
<evidence type="ECO:0000256" key="5">
    <source>
        <dbReference type="ARBA" id="ARBA00023157"/>
    </source>
</evidence>
<name>A0AAN8ZAF9_9MAGN</name>
<keyword evidence="10" id="KW-1185">Reference proteome</keyword>
<dbReference type="SMART" id="SM00856">
    <property type="entry name" value="PMEI"/>
    <property type="match status" value="1"/>
</dbReference>
<comment type="caution">
    <text evidence="9">The sequence shown here is derived from an EMBL/GenBank/DDBJ whole genome shotgun (WGS) entry which is preliminary data.</text>
</comment>
<comment type="similarity">
    <text evidence="2">In the C-terminal section; belongs to the pectinesterase family.</text>
</comment>
<dbReference type="SUPFAM" id="SSF101148">
    <property type="entry name" value="Plant invertase/pectin methylesterase inhibitor"/>
    <property type="match status" value="1"/>
</dbReference>
<dbReference type="PANTHER" id="PTHR31080:SF161">
    <property type="entry name" value="OS10G0508700 PROTEIN"/>
    <property type="match status" value="1"/>
</dbReference>
<dbReference type="PANTHER" id="PTHR31080">
    <property type="entry name" value="PECTINESTERASE INHIBITOR-LIKE"/>
    <property type="match status" value="1"/>
</dbReference>
<dbReference type="InterPro" id="IPR035513">
    <property type="entry name" value="Invertase/methylesterase_inhib"/>
</dbReference>
<dbReference type="InterPro" id="IPR051955">
    <property type="entry name" value="PME_Inhibitor"/>
</dbReference>
<dbReference type="GO" id="GO:0004857">
    <property type="term" value="F:enzyme inhibitor activity"/>
    <property type="evidence" value="ECO:0007669"/>
    <property type="project" value="InterPro"/>
</dbReference>
<keyword evidence="5" id="KW-1015">Disulfide bond</keyword>
<dbReference type="GO" id="GO:0030599">
    <property type="term" value="F:pectinesterase activity"/>
    <property type="evidence" value="ECO:0007669"/>
    <property type="project" value="UniProtKB-EC"/>
</dbReference>
<sequence length="232" mass="25346">MERQPFSSHVLTFLLFTILLLISNWQATLATNATKTKTTVFITNACKSVTYPELCMRSLSSYAFTIKTNPTKLATAALTVSISAAQNTSSLISKLLQKPGLSRFESATLKDCLSQLGDGIGELNDSLKALKKLNRANMRFQIANVQTWVSAALTNDDTCNDGVSDKHISTSLKNSVKKSVLNLAMLTSNALSIYVARRNPDLNPVSPHSGRSIEDEHSWQKVETLVDLSPVP</sequence>
<evidence type="ECO:0000256" key="7">
    <source>
        <dbReference type="SAM" id="SignalP"/>
    </source>
</evidence>
<comment type="similarity">
    <text evidence="1">In the N-terminal section; belongs to the PMEI family.</text>
</comment>
<dbReference type="EC" id="3.1.1.11" evidence="3"/>
<evidence type="ECO:0000256" key="4">
    <source>
        <dbReference type="ARBA" id="ARBA00022729"/>
    </source>
</evidence>